<dbReference type="HOGENOM" id="CLU_353185_0_0_1"/>
<evidence type="ECO:0000313" key="3">
    <source>
        <dbReference type="EnsemblProtists" id="EKX43912"/>
    </source>
</evidence>
<dbReference type="RefSeq" id="XP_005830892.1">
    <property type="nucleotide sequence ID" value="XM_005830835.1"/>
</dbReference>
<evidence type="ECO:0000256" key="1">
    <source>
        <dbReference type="SAM" id="MobiDB-lite"/>
    </source>
</evidence>
<feature type="region of interest" description="Disordered" evidence="1">
    <location>
        <begin position="1"/>
        <end position="25"/>
    </location>
</feature>
<feature type="compositionally biased region" description="Basic and acidic residues" evidence="1">
    <location>
        <begin position="421"/>
        <end position="432"/>
    </location>
</feature>
<evidence type="ECO:0000313" key="2">
    <source>
        <dbReference type="EMBL" id="EKX43912.1"/>
    </source>
</evidence>
<dbReference type="KEGG" id="gtt:GUITHDRAFT_110025"/>
<dbReference type="AlphaFoldDB" id="L1J6H1"/>
<reference evidence="4" key="2">
    <citation type="submission" date="2012-11" db="EMBL/GenBank/DDBJ databases">
        <authorList>
            <person name="Kuo A."/>
            <person name="Curtis B.A."/>
            <person name="Tanifuji G."/>
            <person name="Burki F."/>
            <person name="Gruber A."/>
            <person name="Irimia M."/>
            <person name="Maruyama S."/>
            <person name="Arias M.C."/>
            <person name="Ball S.G."/>
            <person name="Gile G.H."/>
            <person name="Hirakawa Y."/>
            <person name="Hopkins J.F."/>
            <person name="Rensing S.A."/>
            <person name="Schmutz J."/>
            <person name="Symeonidi A."/>
            <person name="Elias M."/>
            <person name="Eveleigh R.J."/>
            <person name="Herman E.K."/>
            <person name="Klute M.J."/>
            <person name="Nakayama T."/>
            <person name="Obornik M."/>
            <person name="Reyes-Prieto A."/>
            <person name="Armbrust E.V."/>
            <person name="Aves S.J."/>
            <person name="Beiko R.G."/>
            <person name="Coutinho P."/>
            <person name="Dacks J.B."/>
            <person name="Durnford D.G."/>
            <person name="Fast N.M."/>
            <person name="Green B.R."/>
            <person name="Grisdale C."/>
            <person name="Hempe F."/>
            <person name="Henrissat B."/>
            <person name="Hoppner M.P."/>
            <person name="Ishida K.-I."/>
            <person name="Kim E."/>
            <person name="Koreny L."/>
            <person name="Kroth P.G."/>
            <person name="Liu Y."/>
            <person name="Malik S.-B."/>
            <person name="Maier U.G."/>
            <person name="McRose D."/>
            <person name="Mock T."/>
            <person name="Neilson J.A."/>
            <person name="Onodera N.T."/>
            <person name="Poole A.M."/>
            <person name="Pritham E.J."/>
            <person name="Richards T.A."/>
            <person name="Rocap G."/>
            <person name="Roy S.W."/>
            <person name="Sarai C."/>
            <person name="Schaack S."/>
            <person name="Shirato S."/>
            <person name="Slamovits C.H."/>
            <person name="Spencer D.F."/>
            <person name="Suzuki S."/>
            <person name="Worden A.Z."/>
            <person name="Zauner S."/>
            <person name="Barry K."/>
            <person name="Bell C."/>
            <person name="Bharti A.K."/>
            <person name="Crow J.A."/>
            <person name="Grimwood J."/>
            <person name="Kramer R."/>
            <person name="Lindquist E."/>
            <person name="Lucas S."/>
            <person name="Salamov A."/>
            <person name="McFadden G.I."/>
            <person name="Lane C.E."/>
            <person name="Keeling P.J."/>
            <person name="Gray M.W."/>
            <person name="Grigoriev I.V."/>
            <person name="Archibald J.M."/>
        </authorList>
    </citation>
    <scope>NUCLEOTIDE SEQUENCE</scope>
    <source>
        <strain evidence="4">CCMP2712</strain>
    </source>
</reference>
<reference evidence="3" key="3">
    <citation type="submission" date="2015-06" db="UniProtKB">
        <authorList>
            <consortium name="EnsemblProtists"/>
        </authorList>
    </citation>
    <scope>IDENTIFICATION</scope>
</reference>
<dbReference type="Proteomes" id="UP000011087">
    <property type="component" value="Unassembled WGS sequence"/>
</dbReference>
<dbReference type="GeneID" id="17300652"/>
<name>L1J6H1_GUITC</name>
<dbReference type="PaxDb" id="55529-EKX43912"/>
<proteinExistence type="predicted"/>
<protein>
    <submittedName>
        <fullName evidence="2 3">Uncharacterized protein</fullName>
    </submittedName>
</protein>
<sequence length="796" mass="91782">MPSDGEPDKKKRKVTDSDENDLGNAKMRNIHHLRGLSIPDSGSLPSNGQVFIKVRIYPPSGSSSLSYQPYTNTTLIVPAAIVQQHLIEDTKSLQSESYQALRDDEIKQMTRLNKNDAQWDKKFQKEYLLAIHTKEQTFLEHFYENTRIALYNTITFQRLKDESENVAWVTLFDVDVDSHWLSDHPDQGGINVQTAVKQYVCGMKHLLSDAEIDAAKKGFATVSLITNEIMARLGQLDPNALTFAYFTGGKGTRIMMFSPKYSFIRFRSCDPKKRKDMVLSHIRSLLGNEVFERVYTEIEKRQDLYVYCKSFEKNDHLFDSAVYGDGGTKPDLYPHPTTLLFSREYPLPDQGFTTDDIERTLDHLATRDYRPTPYFIERMQKMYNLVFQHCIDKFDEIELIHIDAPRARANNFPKRQKKRKENNEMQEQDHPLNTKSKLRPRINSSNEQLDRVLRSIFEDEESYSGYDRWLSKEMKIIDQLMNYDQDTILAACDVFNMTVQKGYKPVDDNEKTMSSALAKAASAEITDFDRNVDFTSDTHRLRYFGSPTLEWEPEQNSSDNVVNKCEILKLKLSFITLNRHPYLGNKTTIFKALVMTAAYFADMVKRKDGEAGGFIREVLKDWGSQIQSPPPLHETDVDQAIERGFVLVEKARTRNANSGSTVYAKAVQEINKFIDEEMARVGFRLCVKGDWDVIDPEIQKMHRDKQVLNPVQHMDSEALNDPLLDLFKFILQRDPCDALWVKDGLKQLKRMFVALVYVFNHWIGDTGMGSVGTKMITWRLNADRKNMIRSLGHGSS</sequence>
<accession>L1J6H1</accession>
<feature type="region of interest" description="Disordered" evidence="1">
    <location>
        <begin position="410"/>
        <end position="439"/>
    </location>
</feature>
<dbReference type="EnsemblProtists" id="EKX43912">
    <property type="protein sequence ID" value="EKX43912"/>
    <property type="gene ID" value="GUITHDRAFT_110025"/>
</dbReference>
<evidence type="ECO:0000313" key="4">
    <source>
        <dbReference type="Proteomes" id="UP000011087"/>
    </source>
</evidence>
<gene>
    <name evidence="2" type="ORF">GUITHDRAFT_110025</name>
</gene>
<dbReference type="EMBL" id="JH993007">
    <property type="protein sequence ID" value="EKX43912.1"/>
    <property type="molecule type" value="Genomic_DNA"/>
</dbReference>
<reference evidence="2 4" key="1">
    <citation type="journal article" date="2012" name="Nature">
        <title>Algal genomes reveal evolutionary mosaicism and the fate of nucleomorphs.</title>
        <authorList>
            <consortium name="DOE Joint Genome Institute"/>
            <person name="Curtis B.A."/>
            <person name="Tanifuji G."/>
            <person name="Burki F."/>
            <person name="Gruber A."/>
            <person name="Irimia M."/>
            <person name="Maruyama S."/>
            <person name="Arias M.C."/>
            <person name="Ball S.G."/>
            <person name="Gile G.H."/>
            <person name="Hirakawa Y."/>
            <person name="Hopkins J.F."/>
            <person name="Kuo A."/>
            <person name="Rensing S.A."/>
            <person name="Schmutz J."/>
            <person name="Symeonidi A."/>
            <person name="Elias M."/>
            <person name="Eveleigh R.J."/>
            <person name="Herman E.K."/>
            <person name="Klute M.J."/>
            <person name="Nakayama T."/>
            <person name="Obornik M."/>
            <person name="Reyes-Prieto A."/>
            <person name="Armbrust E.V."/>
            <person name="Aves S.J."/>
            <person name="Beiko R.G."/>
            <person name="Coutinho P."/>
            <person name="Dacks J.B."/>
            <person name="Durnford D.G."/>
            <person name="Fast N.M."/>
            <person name="Green B.R."/>
            <person name="Grisdale C.J."/>
            <person name="Hempel F."/>
            <person name="Henrissat B."/>
            <person name="Hoppner M.P."/>
            <person name="Ishida K."/>
            <person name="Kim E."/>
            <person name="Koreny L."/>
            <person name="Kroth P.G."/>
            <person name="Liu Y."/>
            <person name="Malik S.B."/>
            <person name="Maier U.G."/>
            <person name="McRose D."/>
            <person name="Mock T."/>
            <person name="Neilson J.A."/>
            <person name="Onodera N.T."/>
            <person name="Poole A.M."/>
            <person name="Pritham E.J."/>
            <person name="Richards T.A."/>
            <person name="Rocap G."/>
            <person name="Roy S.W."/>
            <person name="Sarai C."/>
            <person name="Schaack S."/>
            <person name="Shirato S."/>
            <person name="Slamovits C.H."/>
            <person name="Spencer D.F."/>
            <person name="Suzuki S."/>
            <person name="Worden A.Z."/>
            <person name="Zauner S."/>
            <person name="Barry K."/>
            <person name="Bell C."/>
            <person name="Bharti A.K."/>
            <person name="Crow J.A."/>
            <person name="Grimwood J."/>
            <person name="Kramer R."/>
            <person name="Lindquist E."/>
            <person name="Lucas S."/>
            <person name="Salamov A."/>
            <person name="McFadden G.I."/>
            <person name="Lane C.E."/>
            <person name="Keeling P.J."/>
            <person name="Gray M.W."/>
            <person name="Grigoriev I.V."/>
            <person name="Archibald J.M."/>
        </authorList>
    </citation>
    <scope>NUCLEOTIDE SEQUENCE</scope>
    <source>
        <strain evidence="2 4">CCMP2712</strain>
    </source>
</reference>
<keyword evidence="4" id="KW-1185">Reference proteome</keyword>
<organism evidence="2">
    <name type="scientific">Guillardia theta (strain CCMP2712)</name>
    <name type="common">Cryptophyte</name>
    <dbReference type="NCBI Taxonomy" id="905079"/>
    <lineage>
        <taxon>Eukaryota</taxon>
        <taxon>Cryptophyceae</taxon>
        <taxon>Pyrenomonadales</taxon>
        <taxon>Geminigeraceae</taxon>
        <taxon>Guillardia</taxon>
    </lineage>
</organism>